<evidence type="ECO:0000313" key="2">
    <source>
        <dbReference type="EMBL" id="SVB44027.1"/>
    </source>
</evidence>
<protein>
    <recommendedName>
        <fullName evidence="3">SMP-30/Gluconolactonase/LRE-like region domain-containing protein</fullName>
    </recommendedName>
</protein>
<dbReference type="InterPro" id="IPR050952">
    <property type="entry name" value="TRIM-NHL_E3_ligases"/>
</dbReference>
<dbReference type="PROSITE" id="PS51125">
    <property type="entry name" value="NHL"/>
    <property type="match status" value="3"/>
</dbReference>
<dbReference type="GO" id="GO:0000209">
    <property type="term" value="P:protein polyubiquitination"/>
    <property type="evidence" value="ECO:0007669"/>
    <property type="project" value="TreeGrafter"/>
</dbReference>
<name>A0A382E2G8_9ZZZZ</name>
<dbReference type="InterPro" id="IPR011042">
    <property type="entry name" value="6-blade_b-propeller_TolB-like"/>
</dbReference>
<dbReference type="AlphaFoldDB" id="A0A382E2G8"/>
<sequence>MAKIMSMLLEKNIDTDNYPTLLRMGHRYRFCLGQRLPVDGFYGPLDVSLGQDEWLYVLNRWENVNGVPRNRYVTVTLDDEYGDFIFPQVEGEMEARGKEQFPSPVMCAIDSKGILYSTDEHANSVLMLSTSGETVGSWGEKGAEPGYLNAPSGITMDSDENLWIVNCQNHKVQCFTRQGQYLQGWGEFGSEPHQLNFPWGITIDPINQTLLIADWNNNLVKRFTRDGELLQLIGTPGTGVGQLNKPSSVAVDQHGDIYIVDRGNDRILIFNHRGMFLESLIGDGTMTDKGVQKLLTNPDALRLRDNVVDFDREKRFASPTSVKVDDEGRVYVVDTGRWRIQVYEKLWRILESHEIDAPELHADPEVY</sequence>
<gene>
    <name evidence="2" type="ORF">METZ01_LOCUS196881</name>
</gene>
<dbReference type="SUPFAM" id="SSF63829">
    <property type="entry name" value="Calcium-dependent phosphotriesterase"/>
    <property type="match status" value="1"/>
</dbReference>
<dbReference type="GO" id="GO:0061630">
    <property type="term" value="F:ubiquitin protein ligase activity"/>
    <property type="evidence" value="ECO:0007669"/>
    <property type="project" value="TreeGrafter"/>
</dbReference>
<dbReference type="PANTHER" id="PTHR24104">
    <property type="entry name" value="E3 UBIQUITIN-PROTEIN LIGASE NHLRC1-RELATED"/>
    <property type="match status" value="1"/>
</dbReference>
<organism evidence="2">
    <name type="scientific">marine metagenome</name>
    <dbReference type="NCBI Taxonomy" id="408172"/>
    <lineage>
        <taxon>unclassified sequences</taxon>
        <taxon>metagenomes</taxon>
        <taxon>ecological metagenomes</taxon>
    </lineage>
</organism>
<dbReference type="PANTHER" id="PTHR24104:SF25">
    <property type="entry name" value="PROTEIN LIN-41"/>
    <property type="match status" value="1"/>
</dbReference>
<keyword evidence="1" id="KW-0677">Repeat</keyword>
<dbReference type="Pfam" id="PF01436">
    <property type="entry name" value="NHL"/>
    <property type="match status" value="3"/>
</dbReference>
<evidence type="ECO:0000256" key="1">
    <source>
        <dbReference type="ARBA" id="ARBA00022737"/>
    </source>
</evidence>
<evidence type="ECO:0008006" key="3">
    <source>
        <dbReference type="Google" id="ProtNLM"/>
    </source>
</evidence>
<reference evidence="2" key="1">
    <citation type="submission" date="2018-05" db="EMBL/GenBank/DDBJ databases">
        <authorList>
            <person name="Lanie J.A."/>
            <person name="Ng W.-L."/>
            <person name="Kazmierczak K.M."/>
            <person name="Andrzejewski T.M."/>
            <person name="Davidsen T.M."/>
            <person name="Wayne K.J."/>
            <person name="Tettelin H."/>
            <person name="Glass J.I."/>
            <person name="Rusch D."/>
            <person name="Podicherti R."/>
            <person name="Tsui H.-C.T."/>
            <person name="Winkler M.E."/>
        </authorList>
    </citation>
    <scope>NUCLEOTIDE SEQUENCE</scope>
</reference>
<dbReference type="Gene3D" id="2.120.10.30">
    <property type="entry name" value="TolB, C-terminal domain"/>
    <property type="match status" value="3"/>
</dbReference>
<dbReference type="EMBL" id="UINC01041996">
    <property type="protein sequence ID" value="SVB44027.1"/>
    <property type="molecule type" value="Genomic_DNA"/>
</dbReference>
<proteinExistence type="predicted"/>
<dbReference type="InterPro" id="IPR001258">
    <property type="entry name" value="NHL_repeat"/>
</dbReference>
<accession>A0A382E2G8</accession>
<dbReference type="GO" id="GO:0008270">
    <property type="term" value="F:zinc ion binding"/>
    <property type="evidence" value="ECO:0007669"/>
    <property type="project" value="UniProtKB-KW"/>
</dbReference>
<dbReference type="CDD" id="cd05819">
    <property type="entry name" value="NHL"/>
    <property type="match status" value="1"/>
</dbReference>
<dbReference type="GO" id="GO:0043161">
    <property type="term" value="P:proteasome-mediated ubiquitin-dependent protein catabolic process"/>
    <property type="evidence" value="ECO:0007669"/>
    <property type="project" value="TreeGrafter"/>
</dbReference>